<dbReference type="EMBL" id="JAEKJY010000009">
    <property type="protein sequence ID" value="MBN8237349.1"/>
    <property type="molecule type" value="Genomic_DNA"/>
</dbReference>
<evidence type="ECO:0000256" key="1">
    <source>
        <dbReference type="ARBA" id="ARBA00004651"/>
    </source>
</evidence>
<keyword evidence="7 9" id="KW-1133">Transmembrane helix</keyword>
<feature type="transmembrane region" description="Helical" evidence="9">
    <location>
        <begin position="83"/>
        <end position="108"/>
    </location>
</feature>
<evidence type="ECO:0000256" key="7">
    <source>
        <dbReference type="ARBA" id="ARBA00022989"/>
    </source>
</evidence>
<gene>
    <name evidence="10" type="ORF">JF544_19150</name>
</gene>
<evidence type="ECO:0000256" key="6">
    <source>
        <dbReference type="ARBA" id="ARBA00022847"/>
    </source>
</evidence>
<dbReference type="PRINTS" id="PR00175">
    <property type="entry name" value="NAALASMPORT"/>
</dbReference>
<feature type="transmembrane region" description="Helical" evidence="9">
    <location>
        <begin position="432"/>
        <end position="448"/>
    </location>
</feature>
<feature type="transmembrane region" description="Helical" evidence="9">
    <location>
        <begin position="114"/>
        <end position="134"/>
    </location>
</feature>
<comment type="caution">
    <text evidence="10">The sequence shown here is derived from an EMBL/GenBank/DDBJ whole genome shotgun (WGS) entry which is preliminary data.</text>
</comment>
<feature type="transmembrane region" description="Helical" evidence="9">
    <location>
        <begin position="409"/>
        <end position="426"/>
    </location>
</feature>
<evidence type="ECO:0000313" key="10">
    <source>
        <dbReference type="EMBL" id="MBN8237349.1"/>
    </source>
</evidence>
<reference evidence="10 11" key="1">
    <citation type="submission" date="2020-12" db="EMBL/GenBank/DDBJ databases">
        <title>Oil enriched cultivation method for isolating marine PHA-producing bacteria.</title>
        <authorList>
            <person name="Zheng W."/>
            <person name="Yu S."/>
            <person name="Huang Y."/>
        </authorList>
    </citation>
    <scope>NUCLEOTIDE SEQUENCE [LARGE SCALE GENOMIC DNA]</scope>
    <source>
        <strain evidence="10 11">SY-2-6</strain>
    </source>
</reference>
<evidence type="ECO:0000256" key="8">
    <source>
        <dbReference type="ARBA" id="ARBA00023136"/>
    </source>
</evidence>
<name>A0ABS3E199_9BACI</name>
<feature type="transmembrane region" description="Helical" evidence="9">
    <location>
        <begin position="228"/>
        <end position="248"/>
    </location>
</feature>
<keyword evidence="8 9" id="KW-0472">Membrane</keyword>
<dbReference type="NCBIfam" id="TIGR00835">
    <property type="entry name" value="agcS"/>
    <property type="match status" value="1"/>
</dbReference>
<keyword evidence="3 9" id="KW-0813">Transport</keyword>
<feature type="transmembrane region" description="Helical" evidence="9">
    <location>
        <begin position="163"/>
        <end position="182"/>
    </location>
</feature>
<dbReference type="Pfam" id="PF01235">
    <property type="entry name" value="Na_Ala_symp"/>
    <property type="match status" value="1"/>
</dbReference>
<protein>
    <submittedName>
        <fullName evidence="10">Sodium:alanine symporter family protein</fullName>
    </submittedName>
</protein>
<dbReference type="Gene3D" id="1.20.1740.10">
    <property type="entry name" value="Amino acid/polyamine transporter I"/>
    <property type="match status" value="1"/>
</dbReference>
<feature type="transmembrane region" description="Helical" evidence="9">
    <location>
        <begin position="194"/>
        <end position="216"/>
    </location>
</feature>
<evidence type="ECO:0000256" key="9">
    <source>
        <dbReference type="RuleBase" id="RU363064"/>
    </source>
</evidence>
<keyword evidence="5 9" id="KW-0812">Transmembrane</keyword>
<comment type="subcellular location">
    <subcellularLocation>
        <location evidence="1 9">Cell membrane</location>
        <topology evidence="1 9">Multi-pass membrane protein</topology>
    </subcellularLocation>
</comment>
<dbReference type="PANTHER" id="PTHR30330:SF3">
    <property type="entry name" value="TRANSCRIPTIONAL REGULATOR, LRP FAMILY"/>
    <property type="match status" value="1"/>
</dbReference>
<feature type="transmembrane region" description="Helical" evidence="9">
    <location>
        <begin position="316"/>
        <end position="343"/>
    </location>
</feature>
<proteinExistence type="inferred from homology"/>
<keyword evidence="6 9" id="KW-0769">Symport</keyword>
<dbReference type="InterPro" id="IPR001463">
    <property type="entry name" value="Na/Ala_symport"/>
</dbReference>
<dbReference type="Proteomes" id="UP000663970">
    <property type="component" value="Unassembled WGS sequence"/>
</dbReference>
<evidence type="ECO:0000313" key="11">
    <source>
        <dbReference type="Proteomes" id="UP000663970"/>
    </source>
</evidence>
<feature type="transmembrane region" description="Helical" evidence="9">
    <location>
        <begin position="363"/>
        <end position="389"/>
    </location>
</feature>
<evidence type="ECO:0000256" key="5">
    <source>
        <dbReference type="ARBA" id="ARBA00022692"/>
    </source>
</evidence>
<feature type="transmembrane region" description="Helical" evidence="9">
    <location>
        <begin position="254"/>
        <end position="278"/>
    </location>
</feature>
<dbReference type="PROSITE" id="PS00873">
    <property type="entry name" value="NA_ALANINE_SYMP"/>
    <property type="match status" value="1"/>
</dbReference>
<keyword evidence="11" id="KW-1185">Reference proteome</keyword>
<evidence type="ECO:0000256" key="2">
    <source>
        <dbReference type="ARBA" id="ARBA00009261"/>
    </source>
</evidence>
<comment type="similarity">
    <text evidence="2 9">Belongs to the alanine or glycine:cation symporter (AGCS) (TC 2.A.25) family.</text>
</comment>
<accession>A0ABS3E199</accession>
<organism evidence="10 11">
    <name type="scientific">Halobacillus kuroshimensis</name>
    <dbReference type="NCBI Taxonomy" id="302481"/>
    <lineage>
        <taxon>Bacteria</taxon>
        <taxon>Bacillati</taxon>
        <taxon>Bacillota</taxon>
        <taxon>Bacilli</taxon>
        <taxon>Bacillales</taxon>
        <taxon>Bacillaceae</taxon>
        <taxon>Halobacillus</taxon>
    </lineage>
</organism>
<feature type="transmembrane region" description="Helical" evidence="9">
    <location>
        <begin position="30"/>
        <end position="49"/>
    </location>
</feature>
<evidence type="ECO:0000256" key="3">
    <source>
        <dbReference type="ARBA" id="ARBA00022448"/>
    </source>
</evidence>
<sequence>MINIKNRKEFLLLGDLWSDFKDALATVSNFLWTYPLAIILILGGIFLTFRIKFFQFRFFGHVLHQTVGQIFKKNKQKGSITPFQAFTSALASTAGATNIVGVPVAISLGGPGALFWMWVVALIGMATKYSEILLGVKYREKNEKNVWVGGPQYYIKKALGWKWVSTAFAFLLMIELIPSVMVQSNSIATQTEGAFGWPVEVTGAIMCVAIALVVFGGIQRIAKVTDKMVPGMVLVYLAVCFYVIFANIGEIPSVFALIFQHAFTPVSATGGFAGAAVAQALRWGIARGLYSNEAGLGTASIAHSAAQTDHPSRQALWGIFSVFVDTILICTVSGLVVLVTGAWTEVDGSDASNMINVAIGSEFGDAFGGSFISVFLLFFVITTIGILVFYGEKQAEYLYGLKAAKGMRIVYILAVFVGALGGLQFVWQFLDLLLALVLLANIIPLLFLHKEIAALTDDYVNRVYKKKTSKRNISLFEEEEDAS</sequence>
<dbReference type="PANTHER" id="PTHR30330">
    <property type="entry name" value="AGSS FAMILY TRANSPORTER, SODIUM-ALANINE"/>
    <property type="match status" value="1"/>
</dbReference>
<keyword evidence="4 9" id="KW-1003">Cell membrane</keyword>
<evidence type="ECO:0000256" key="4">
    <source>
        <dbReference type="ARBA" id="ARBA00022475"/>
    </source>
</evidence>